<accession>A0A392RUS9</accession>
<feature type="non-terminal residue" evidence="1">
    <location>
        <position position="36"/>
    </location>
</feature>
<organism evidence="1 2">
    <name type="scientific">Trifolium medium</name>
    <dbReference type="NCBI Taxonomy" id="97028"/>
    <lineage>
        <taxon>Eukaryota</taxon>
        <taxon>Viridiplantae</taxon>
        <taxon>Streptophyta</taxon>
        <taxon>Embryophyta</taxon>
        <taxon>Tracheophyta</taxon>
        <taxon>Spermatophyta</taxon>
        <taxon>Magnoliopsida</taxon>
        <taxon>eudicotyledons</taxon>
        <taxon>Gunneridae</taxon>
        <taxon>Pentapetalae</taxon>
        <taxon>rosids</taxon>
        <taxon>fabids</taxon>
        <taxon>Fabales</taxon>
        <taxon>Fabaceae</taxon>
        <taxon>Papilionoideae</taxon>
        <taxon>50 kb inversion clade</taxon>
        <taxon>NPAAA clade</taxon>
        <taxon>Hologalegina</taxon>
        <taxon>IRL clade</taxon>
        <taxon>Trifolieae</taxon>
        <taxon>Trifolium</taxon>
    </lineage>
</organism>
<proteinExistence type="predicted"/>
<feature type="non-terminal residue" evidence="1">
    <location>
        <position position="1"/>
    </location>
</feature>
<protein>
    <submittedName>
        <fullName evidence="1">Uncharacterized protein</fullName>
    </submittedName>
</protein>
<dbReference type="Proteomes" id="UP000265520">
    <property type="component" value="Unassembled WGS sequence"/>
</dbReference>
<dbReference type="AlphaFoldDB" id="A0A392RUS9"/>
<dbReference type="EMBL" id="LXQA010273989">
    <property type="protein sequence ID" value="MCI39952.1"/>
    <property type="molecule type" value="Genomic_DNA"/>
</dbReference>
<evidence type="ECO:0000313" key="1">
    <source>
        <dbReference type="EMBL" id="MCI39952.1"/>
    </source>
</evidence>
<keyword evidence="2" id="KW-1185">Reference proteome</keyword>
<sequence length="36" mass="4045">EDEEEEAKQEILSEEKAEVVEEVAEQEIVAENLAGE</sequence>
<reference evidence="1 2" key="1">
    <citation type="journal article" date="2018" name="Front. Plant Sci.">
        <title>Red Clover (Trifolium pratense) and Zigzag Clover (T. medium) - A Picture of Genomic Similarities and Differences.</title>
        <authorList>
            <person name="Dluhosova J."/>
            <person name="Istvanek J."/>
            <person name="Nedelnik J."/>
            <person name="Repkova J."/>
        </authorList>
    </citation>
    <scope>NUCLEOTIDE SEQUENCE [LARGE SCALE GENOMIC DNA]</scope>
    <source>
        <strain evidence="2">cv. 10/8</strain>
        <tissue evidence="1">Leaf</tissue>
    </source>
</reference>
<comment type="caution">
    <text evidence="1">The sequence shown here is derived from an EMBL/GenBank/DDBJ whole genome shotgun (WGS) entry which is preliminary data.</text>
</comment>
<evidence type="ECO:0000313" key="2">
    <source>
        <dbReference type="Proteomes" id="UP000265520"/>
    </source>
</evidence>
<name>A0A392RUS9_9FABA</name>